<accession>A0A9P4S2E3</accession>
<dbReference type="GO" id="GO:0006368">
    <property type="term" value="P:transcription elongation by RNA polymerase II"/>
    <property type="evidence" value="ECO:0007669"/>
    <property type="project" value="InterPro"/>
</dbReference>
<dbReference type="InterPro" id="IPR051870">
    <property type="entry name" value="Elongin-A_domain"/>
</dbReference>
<evidence type="ECO:0008006" key="3">
    <source>
        <dbReference type="Google" id="ProtNLM"/>
    </source>
</evidence>
<dbReference type="PANTHER" id="PTHR15141">
    <property type="entry name" value="TRANSCRIPTION ELONGATION FACTOR B POLYPEPTIDE 3"/>
    <property type="match status" value="1"/>
</dbReference>
<name>A0A9P4S2E3_9PEZI</name>
<protein>
    <recommendedName>
        <fullName evidence="3">Elongin-A</fullName>
    </recommendedName>
</protein>
<feature type="non-terminal residue" evidence="1">
    <location>
        <position position="212"/>
    </location>
</feature>
<proteinExistence type="predicted"/>
<sequence length="212" mass="24238">MPAPSLMDVAKRKAIRNIEKLDDMGDLPYRILRPILLKVENPYQLAEIEKNSPQIAGEDSELWKAFIRRDIPNWRTMQREPSNPNNWFSLYKRLERQNKREVDAATEELRRQFGAMQKEKEESAVKMIYRPLSGKSGVRPPRTVSQRPEDRGILQFGTKGSRTKTLTGAGIIQKIRRTTADAKQQRGASLSIPAAILTSRRSKQVQAPKGML</sequence>
<dbReference type="OrthoDB" id="21513at2759"/>
<gene>
    <name evidence="1" type="ORF">M501DRAFT_919198</name>
</gene>
<evidence type="ECO:0000313" key="2">
    <source>
        <dbReference type="Proteomes" id="UP000799429"/>
    </source>
</evidence>
<organism evidence="1 2">
    <name type="scientific">Patellaria atrata CBS 101060</name>
    <dbReference type="NCBI Taxonomy" id="1346257"/>
    <lineage>
        <taxon>Eukaryota</taxon>
        <taxon>Fungi</taxon>
        <taxon>Dikarya</taxon>
        <taxon>Ascomycota</taxon>
        <taxon>Pezizomycotina</taxon>
        <taxon>Dothideomycetes</taxon>
        <taxon>Dothideomycetes incertae sedis</taxon>
        <taxon>Patellariales</taxon>
        <taxon>Patellariaceae</taxon>
        <taxon>Patellaria</taxon>
    </lineage>
</organism>
<dbReference type="PANTHER" id="PTHR15141:SF76">
    <property type="entry name" value="TRANSCRIPTION ELONGATION FACTOR B POLYPEPTIDE 3"/>
    <property type="match status" value="1"/>
</dbReference>
<dbReference type="AlphaFoldDB" id="A0A9P4S2E3"/>
<reference evidence="1" key="1">
    <citation type="journal article" date="2020" name="Stud. Mycol.">
        <title>101 Dothideomycetes genomes: a test case for predicting lifestyles and emergence of pathogens.</title>
        <authorList>
            <person name="Haridas S."/>
            <person name="Albert R."/>
            <person name="Binder M."/>
            <person name="Bloem J."/>
            <person name="Labutti K."/>
            <person name="Salamov A."/>
            <person name="Andreopoulos B."/>
            <person name="Baker S."/>
            <person name="Barry K."/>
            <person name="Bills G."/>
            <person name="Bluhm B."/>
            <person name="Cannon C."/>
            <person name="Castanera R."/>
            <person name="Culley D."/>
            <person name="Daum C."/>
            <person name="Ezra D."/>
            <person name="Gonzalez J."/>
            <person name="Henrissat B."/>
            <person name="Kuo A."/>
            <person name="Liang C."/>
            <person name="Lipzen A."/>
            <person name="Lutzoni F."/>
            <person name="Magnuson J."/>
            <person name="Mondo S."/>
            <person name="Nolan M."/>
            <person name="Ohm R."/>
            <person name="Pangilinan J."/>
            <person name="Park H.-J."/>
            <person name="Ramirez L."/>
            <person name="Alfaro M."/>
            <person name="Sun H."/>
            <person name="Tritt A."/>
            <person name="Yoshinaga Y."/>
            <person name="Zwiers L.-H."/>
            <person name="Turgeon B."/>
            <person name="Goodwin S."/>
            <person name="Spatafora J."/>
            <person name="Crous P."/>
            <person name="Grigoriev I."/>
        </authorList>
    </citation>
    <scope>NUCLEOTIDE SEQUENCE</scope>
    <source>
        <strain evidence="1">CBS 101060</strain>
    </source>
</reference>
<evidence type="ECO:0000313" key="1">
    <source>
        <dbReference type="EMBL" id="KAF2835082.1"/>
    </source>
</evidence>
<dbReference type="Gene3D" id="6.10.250.3180">
    <property type="match status" value="1"/>
</dbReference>
<keyword evidence="2" id="KW-1185">Reference proteome</keyword>
<dbReference type="InterPro" id="IPR010684">
    <property type="entry name" value="RNA_pol_II_trans_fac_SIII_A"/>
</dbReference>
<comment type="caution">
    <text evidence="1">The sequence shown here is derived from an EMBL/GenBank/DDBJ whole genome shotgun (WGS) entry which is preliminary data.</text>
</comment>
<dbReference type="Pfam" id="PF06881">
    <property type="entry name" value="Elongin_A"/>
    <property type="match status" value="1"/>
</dbReference>
<dbReference type="EMBL" id="MU006112">
    <property type="protein sequence ID" value="KAF2835082.1"/>
    <property type="molecule type" value="Genomic_DNA"/>
</dbReference>
<dbReference type="GO" id="GO:0070449">
    <property type="term" value="C:elongin complex"/>
    <property type="evidence" value="ECO:0007669"/>
    <property type="project" value="InterPro"/>
</dbReference>
<dbReference type="Proteomes" id="UP000799429">
    <property type="component" value="Unassembled WGS sequence"/>
</dbReference>